<evidence type="ECO:0000256" key="1">
    <source>
        <dbReference type="SAM" id="MobiDB-lite"/>
    </source>
</evidence>
<feature type="transmembrane region" description="Helical" evidence="2">
    <location>
        <begin position="158"/>
        <end position="176"/>
    </location>
</feature>
<reference evidence="3" key="1">
    <citation type="submission" date="2017-07" db="EMBL/GenBank/DDBJ databases">
        <title>Taro Niue Genome Assembly and Annotation.</title>
        <authorList>
            <person name="Atibalentja N."/>
            <person name="Keating K."/>
            <person name="Fields C.J."/>
        </authorList>
    </citation>
    <scope>NUCLEOTIDE SEQUENCE</scope>
    <source>
        <strain evidence="3">Niue_2</strain>
        <tissue evidence="3">Leaf</tissue>
    </source>
</reference>
<gene>
    <name evidence="3" type="ORF">Taro_008591</name>
</gene>
<dbReference type="InterPro" id="IPR053288">
    <property type="entry name" value="TGD_Bridge_Protein"/>
</dbReference>
<evidence type="ECO:0000313" key="4">
    <source>
        <dbReference type="Proteomes" id="UP000652761"/>
    </source>
</evidence>
<comment type="caution">
    <text evidence="3">The sequence shown here is derived from an EMBL/GenBank/DDBJ whole genome shotgun (WGS) entry which is preliminary data.</text>
</comment>
<dbReference type="AlphaFoldDB" id="A0A843TYN3"/>
<evidence type="ECO:0000256" key="2">
    <source>
        <dbReference type="SAM" id="Phobius"/>
    </source>
</evidence>
<sequence length="231" mass="24144">MRSLRQPATTLPERNLGARSKIYESDLVPTGSECRFRIEASRAVLIAVRTNIRVLPKEYDNRCTRTHAPRWNFGSEIEFRETGVLLTAAPSASPLPRHSRHLSAGEEGSGRNRGAGKAEEEMTGGSRGGADHGGAAERGLFWKLPVARSRELGKLGPGMGLGAGCGVGFGLGLYGGAGLGVGFPGLQFGFGVGAGCGVGLGFGYGVGRGVAVDEHRRYSNVGHPMGALPSQ</sequence>
<organism evidence="3 4">
    <name type="scientific">Colocasia esculenta</name>
    <name type="common">Wild taro</name>
    <name type="synonym">Arum esculentum</name>
    <dbReference type="NCBI Taxonomy" id="4460"/>
    <lineage>
        <taxon>Eukaryota</taxon>
        <taxon>Viridiplantae</taxon>
        <taxon>Streptophyta</taxon>
        <taxon>Embryophyta</taxon>
        <taxon>Tracheophyta</taxon>
        <taxon>Spermatophyta</taxon>
        <taxon>Magnoliopsida</taxon>
        <taxon>Liliopsida</taxon>
        <taxon>Araceae</taxon>
        <taxon>Aroideae</taxon>
        <taxon>Colocasieae</taxon>
        <taxon>Colocasia</taxon>
    </lineage>
</organism>
<protein>
    <submittedName>
        <fullName evidence="3">Uncharacterized protein</fullName>
    </submittedName>
</protein>
<proteinExistence type="predicted"/>
<evidence type="ECO:0000313" key="3">
    <source>
        <dbReference type="EMBL" id="MQL76205.1"/>
    </source>
</evidence>
<name>A0A843TYN3_COLES</name>
<keyword evidence="2" id="KW-0812">Transmembrane</keyword>
<keyword evidence="2" id="KW-0472">Membrane</keyword>
<dbReference type="PANTHER" id="PTHR34201:SF1">
    <property type="entry name" value="GLYCINE-RICH PROTEIN"/>
    <property type="match status" value="1"/>
</dbReference>
<dbReference type="EMBL" id="NMUH01000285">
    <property type="protein sequence ID" value="MQL76205.1"/>
    <property type="molecule type" value="Genomic_DNA"/>
</dbReference>
<keyword evidence="4" id="KW-1185">Reference proteome</keyword>
<feature type="transmembrane region" description="Helical" evidence="2">
    <location>
        <begin position="188"/>
        <end position="207"/>
    </location>
</feature>
<accession>A0A843TYN3</accession>
<feature type="region of interest" description="Disordered" evidence="1">
    <location>
        <begin position="90"/>
        <end position="134"/>
    </location>
</feature>
<dbReference type="Proteomes" id="UP000652761">
    <property type="component" value="Unassembled WGS sequence"/>
</dbReference>
<dbReference type="PANTHER" id="PTHR34201">
    <property type="entry name" value="GLYCINE-RICH PROTEIN"/>
    <property type="match status" value="1"/>
</dbReference>
<keyword evidence="2" id="KW-1133">Transmembrane helix</keyword>